<feature type="compositionally biased region" description="Basic and acidic residues" evidence="1">
    <location>
        <begin position="637"/>
        <end position="657"/>
    </location>
</feature>
<dbReference type="AlphaFoldDB" id="A0A087TFU5"/>
<evidence type="ECO:0000313" key="2">
    <source>
        <dbReference type="EMBL" id="KFM63984.1"/>
    </source>
</evidence>
<keyword evidence="3" id="KW-1185">Reference proteome</keyword>
<feature type="compositionally biased region" description="Basic and acidic residues" evidence="1">
    <location>
        <begin position="510"/>
        <end position="524"/>
    </location>
</feature>
<name>A0A087TFU5_STEMI</name>
<protein>
    <submittedName>
        <fullName evidence="2">Uncharacterized protein</fullName>
    </submittedName>
</protein>
<organism evidence="2 3">
    <name type="scientific">Stegodyphus mimosarum</name>
    <name type="common">African social velvet spider</name>
    <dbReference type="NCBI Taxonomy" id="407821"/>
    <lineage>
        <taxon>Eukaryota</taxon>
        <taxon>Metazoa</taxon>
        <taxon>Ecdysozoa</taxon>
        <taxon>Arthropoda</taxon>
        <taxon>Chelicerata</taxon>
        <taxon>Arachnida</taxon>
        <taxon>Araneae</taxon>
        <taxon>Araneomorphae</taxon>
        <taxon>Entelegynae</taxon>
        <taxon>Eresoidea</taxon>
        <taxon>Eresidae</taxon>
        <taxon>Stegodyphus</taxon>
    </lineage>
</organism>
<dbReference type="Proteomes" id="UP000054359">
    <property type="component" value="Unassembled WGS sequence"/>
</dbReference>
<accession>A0A087TFU5</accession>
<feature type="region of interest" description="Disordered" evidence="1">
    <location>
        <begin position="254"/>
        <end position="277"/>
    </location>
</feature>
<dbReference type="EMBL" id="KK115027">
    <property type="protein sequence ID" value="KFM63984.1"/>
    <property type="molecule type" value="Genomic_DNA"/>
</dbReference>
<feature type="compositionally biased region" description="Acidic residues" evidence="1">
    <location>
        <begin position="170"/>
        <end position="182"/>
    </location>
</feature>
<feature type="compositionally biased region" description="Low complexity" evidence="1">
    <location>
        <begin position="478"/>
        <end position="505"/>
    </location>
</feature>
<dbReference type="OrthoDB" id="6430537at2759"/>
<feature type="non-terminal residue" evidence="2">
    <location>
        <position position="666"/>
    </location>
</feature>
<feature type="compositionally biased region" description="Polar residues" evidence="1">
    <location>
        <begin position="140"/>
        <end position="152"/>
    </location>
</feature>
<reference evidence="2 3" key="1">
    <citation type="submission" date="2013-11" db="EMBL/GenBank/DDBJ databases">
        <title>Genome sequencing of Stegodyphus mimosarum.</title>
        <authorList>
            <person name="Bechsgaard J."/>
        </authorList>
    </citation>
    <scope>NUCLEOTIDE SEQUENCE [LARGE SCALE GENOMIC DNA]</scope>
</reference>
<evidence type="ECO:0000313" key="3">
    <source>
        <dbReference type="Proteomes" id="UP000054359"/>
    </source>
</evidence>
<dbReference type="OMA" id="NSASACN"/>
<feature type="region of interest" description="Disordered" evidence="1">
    <location>
        <begin position="637"/>
        <end position="666"/>
    </location>
</feature>
<sequence length="666" mass="75739">MESKKKDKDLEDDEELAALRMAALATLKSRPLKKLEIHSTESNHVSKIDSIVTPSSNTSNYASNNISKQIPFIQTDRSAYSVHSNTQYTWRKSSHTSRRRGGAFPKASQRSNLIVISPVSLEEKKSSCENVPALVLPQHKWSQSGNEDSMSPKTYRRTGPTRFHRHDSDSESSDSDMDDNSDNDSYSNETVLQDEHTENNSGMSPEESNEVGAETISETDRLSERRLSFQNLNSDINLNKYQVHESSNVYNGLKSTCDSSDSKSENDSKSVKHERDSEYPWLCKSENNYNCIQYNSTILSAENISVKQTNTSSENDKSVETRNSNVNCGQIKNCENKRSSVDLNRNGNCEQMKDFANKKPSINHIVPEATRSIWLDSEMQKVSAKEKHFSNDVRSVSDCDNKYVGQSESRNRLSQNDLRFELKKRMQDYTCKKNSSPTRKQDSLNHYIHRRSSSRDRISLNRERKCNQSDRWSRSRSRSSSYSSTTSSSSSSSSNSSPAVRSISSVVKPVEPKIIENAESENQKSAKVYGRKSSLSSSDPENIFSLKRKVSNDQYKFASISKMCALNAEGKNHGPDAVKRVPVHMRLGTLPRKRLIRMTKDVEAAFINSSSDDETDVNIKCKKQNIRIVTEMYGNKDDTEINKHPTENEVERHVSRERLRRLKNYR</sequence>
<feature type="region of interest" description="Disordered" evidence="1">
    <location>
        <begin position="428"/>
        <end position="540"/>
    </location>
</feature>
<feature type="compositionally biased region" description="Basic and acidic residues" evidence="1">
    <location>
        <begin position="453"/>
        <end position="473"/>
    </location>
</feature>
<evidence type="ECO:0000256" key="1">
    <source>
        <dbReference type="SAM" id="MobiDB-lite"/>
    </source>
</evidence>
<proteinExistence type="predicted"/>
<feature type="compositionally biased region" description="Basic and acidic residues" evidence="1">
    <location>
        <begin position="260"/>
        <end position="277"/>
    </location>
</feature>
<gene>
    <name evidence="2" type="ORF">X975_27034</name>
</gene>
<feature type="region of interest" description="Disordered" evidence="1">
    <location>
        <begin position="139"/>
        <end position="222"/>
    </location>
</feature>